<dbReference type="SMART" id="SM00829">
    <property type="entry name" value="PKS_ER"/>
    <property type="match status" value="1"/>
</dbReference>
<dbReference type="PANTHER" id="PTHR48106">
    <property type="entry name" value="QUINONE OXIDOREDUCTASE PIG3-RELATED"/>
    <property type="match status" value="1"/>
</dbReference>
<dbReference type="Pfam" id="PF00107">
    <property type="entry name" value="ADH_zinc_N"/>
    <property type="match status" value="1"/>
</dbReference>
<dbReference type="GO" id="GO:0005829">
    <property type="term" value="C:cytosol"/>
    <property type="evidence" value="ECO:0007669"/>
    <property type="project" value="TreeGrafter"/>
</dbReference>
<evidence type="ECO:0000313" key="4">
    <source>
        <dbReference type="EMBL" id="OOP68424.1"/>
    </source>
</evidence>
<dbReference type="GO" id="GO:0008270">
    <property type="term" value="F:zinc ion binding"/>
    <property type="evidence" value="ECO:0007669"/>
    <property type="project" value="InterPro"/>
</dbReference>
<dbReference type="InterPro" id="IPR002364">
    <property type="entry name" value="Quin_OxRdtase/zeta-crystal_CS"/>
</dbReference>
<evidence type="ECO:0000259" key="3">
    <source>
        <dbReference type="SMART" id="SM00829"/>
    </source>
</evidence>
<dbReference type="InterPro" id="IPR013154">
    <property type="entry name" value="ADH-like_N"/>
</dbReference>
<dbReference type="GO" id="GO:0070402">
    <property type="term" value="F:NADPH binding"/>
    <property type="evidence" value="ECO:0007669"/>
    <property type="project" value="TreeGrafter"/>
</dbReference>
<keyword evidence="2" id="KW-0560">Oxidoreductase</keyword>
<dbReference type="AlphaFoldDB" id="A0A8E2LFQ6"/>
<dbReference type="Pfam" id="PF08240">
    <property type="entry name" value="ADH_N"/>
    <property type="match status" value="1"/>
</dbReference>
<keyword evidence="1" id="KW-0521">NADP</keyword>
<dbReference type="InterPro" id="IPR020843">
    <property type="entry name" value="ER"/>
</dbReference>
<dbReference type="SUPFAM" id="SSF51735">
    <property type="entry name" value="NAD(P)-binding Rossmann-fold domains"/>
    <property type="match status" value="1"/>
</dbReference>
<sequence>MKAIVVTEFGKPEVMKYMDIDIPTIKPTQVIIQVEKTSVNYADVKARYGKKGSGKLPFVPGLDVAGTIVEKGLEVQHLQVGQRVIAFPASGSYSEYAVGEQNLTYEIPDTIDFDTAAACPTVSFLSYKLLAEIARIEIGETILIHAAAGGVGTTAIQLAKILGAGKVIGTVGNESKASIALKAGADQVVTYQNFEEKVNELTDGKGVSIVLDSIAGEITERSLTCLAPYGRFVQFGHSSGKAGTIKTSDLHSSCRSILGFSLGTTRMQRPDSLQTTAKQVLKYINEGKLKFEIGHRFPLKDAQLAHQLIESRLSTGKILLDVRGNG</sequence>
<feature type="domain" description="Enoyl reductase (ER)" evidence="3">
    <location>
        <begin position="10"/>
        <end position="320"/>
    </location>
</feature>
<dbReference type="InterPro" id="IPR036291">
    <property type="entry name" value="NAD(P)-bd_dom_sf"/>
</dbReference>
<dbReference type="Gene3D" id="3.90.180.10">
    <property type="entry name" value="Medium-chain alcohol dehydrogenases, catalytic domain"/>
    <property type="match status" value="1"/>
</dbReference>
<dbReference type="InterPro" id="IPR013149">
    <property type="entry name" value="ADH-like_C"/>
</dbReference>
<keyword evidence="5" id="KW-1185">Reference proteome</keyword>
<dbReference type="GO" id="GO:0003960">
    <property type="term" value="F:quinone reductase (NADPH) activity"/>
    <property type="evidence" value="ECO:0007669"/>
    <property type="project" value="TreeGrafter"/>
</dbReference>
<dbReference type="Gene3D" id="3.40.50.720">
    <property type="entry name" value="NAD(P)-binding Rossmann-like Domain"/>
    <property type="match status" value="1"/>
</dbReference>
<comment type="caution">
    <text evidence="4">The sequence shown here is derived from an EMBL/GenBank/DDBJ whole genome shotgun (WGS) entry which is preliminary data.</text>
</comment>
<gene>
    <name evidence="4" type="ORF">BWZ43_10445</name>
</gene>
<dbReference type="RefSeq" id="WP_078110129.1">
    <property type="nucleotide sequence ID" value="NZ_CP065424.1"/>
</dbReference>
<dbReference type="InterPro" id="IPR011032">
    <property type="entry name" value="GroES-like_sf"/>
</dbReference>
<evidence type="ECO:0000256" key="1">
    <source>
        <dbReference type="ARBA" id="ARBA00022857"/>
    </source>
</evidence>
<dbReference type="GO" id="GO:0035925">
    <property type="term" value="F:mRNA 3'-UTR AU-rich region binding"/>
    <property type="evidence" value="ECO:0007669"/>
    <property type="project" value="TreeGrafter"/>
</dbReference>
<dbReference type="PANTHER" id="PTHR48106:SF13">
    <property type="entry name" value="QUINONE OXIDOREDUCTASE-RELATED"/>
    <property type="match status" value="1"/>
</dbReference>
<dbReference type="Proteomes" id="UP000189761">
    <property type="component" value="Unassembled WGS sequence"/>
</dbReference>
<name>A0A8E2LFQ6_9BACI</name>
<dbReference type="SUPFAM" id="SSF50129">
    <property type="entry name" value="GroES-like"/>
    <property type="match status" value="1"/>
</dbReference>
<evidence type="ECO:0000256" key="2">
    <source>
        <dbReference type="ARBA" id="ARBA00023002"/>
    </source>
</evidence>
<evidence type="ECO:0000313" key="5">
    <source>
        <dbReference type="Proteomes" id="UP000189761"/>
    </source>
</evidence>
<reference evidence="4 5" key="1">
    <citation type="submission" date="2017-01" db="EMBL/GenBank/DDBJ databases">
        <title>Draft genome sequence of Bacillus oleronius.</title>
        <authorList>
            <person name="Allam M."/>
        </authorList>
    </citation>
    <scope>NUCLEOTIDE SEQUENCE [LARGE SCALE GENOMIC DNA]</scope>
    <source>
        <strain evidence="4 5">DSM 9356</strain>
    </source>
</reference>
<dbReference type="EMBL" id="MTLA01000109">
    <property type="protein sequence ID" value="OOP68424.1"/>
    <property type="molecule type" value="Genomic_DNA"/>
</dbReference>
<protein>
    <submittedName>
        <fullName evidence="4">Quinone oxidoreductase</fullName>
    </submittedName>
</protein>
<dbReference type="PROSITE" id="PS01162">
    <property type="entry name" value="QOR_ZETA_CRYSTAL"/>
    <property type="match status" value="1"/>
</dbReference>
<proteinExistence type="predicted"/>
<organism evidence="4 5">
    <name type="scientific">Heyndrickxia oleronia</name>
    <dbReference type="NCBI Taxonomy" id="38875"/>
    <lineage>
        <taxon>Bacteria</taxon>
        <taxon>Bacillati</taxon>
        <taxon>Bacillota</taxon>
        <taxon>Bacilli</taxon>
        <taxon>Bacillales</taxon>
        <taxon>Bacillaceae</taxon>
        <taxon>Heyndrickxia</taxon>
    </lineage>
</organism>
<accession>A0A8E2LFQ6</accession>